<dbReference type="Proteomes" id="UP001604336">
    <property type="component" value="Unassembled WGS sequence"/>
</dbReference>
<reference evidence="4" key="1">
    <citation type="submission" date="2024-07" db="EMBL/GenBank/DDBJ databases">
        <title>Two chromosome-level genome assemblies of Korean endemic species Abeliophyllum distichum and Forsythia ovata (Oleaceae).</title>
        <authorList>
            <person name="Jang H."/>
        </authorList>
    </citation>
    <scope>NUCLEOTIDE SEQUENCE [LARGE SCALE GENOMIC DNA]</scope>
</reference>
<dbReference type="EMBL" id="JBFOLK010000003">
    <property type="protein sequence ID" value="KAL2526951.1"/>
    <property type="molecule type" value="Genomic_DNA"/>
</dbReference>
<accession>A0ABD1UPI9</accession>
<evidence type="ECO:0000313" key="4">
    <source>
        <dbReference type="Proteomes" id="UP001604336"/>
    </source>
</evidence>
<organism evidence="3 4">
    <name type="scientific">Abeliophyllum distichum</name>
    <dbReference type="NCBI Taxonomy" id="126358"/>
    <lineage>
        <taxon>Eukaryota</taxon>
        <taxon>Viridiplantae</taxon>
        <taxon>Streptophyta</taxon>
        <taxon>Embryophyta</taxon>
        <taxon>Tracheophyta</taxon>
        <taxon>Spermatophyta</taxon>
        <taxon>Magnoliopsida</taxon>
        <taxon>eudicotyledons</taxon>
        <taxon>Gunneridae</taxon>
        <taxon>Pentapetalae</taxon>
        <taxon>asterids</taxon>
        <taxon>lamiids</taxon>
        <taxon>Lamiales</taxon>
        <taxon>Oleaceae</taxon>
        <taxon>Forsythieae</taxon>
        <taxon>Abeliophyllum</taxon>
    </lineage>
</organism>
<protein>
    <submittedName>
        <fullName evidence="3">Uncharacterized protein</fullName>
    </submittedName>
</protein>
<keyword evidence="1" id="KW-0175">Coiled coil</keyword>
<feature type="region of interest" description="Disordered" evidence="2">
    <location>
        <begin position="153"/>
        <end position="177"/>
    </location>
</feature>
<gene>
    <name evidence="3" type="ORF">Adt_12005</name>
</gene>
<feature type="region of interest" description="Disordered" evidence="2">
    <location>
        <begin position="1"/>
        <end position="66"/>
    </location>
</feature>
<dbReference type="InterPro" id="IPR004252">
    <property type="entry name" value="Probable_transposase_24"/>
</dbReference>
<evidence type="ECO:0000313" key="3">
    <source>
        <dbReference type="EMBL" id="KAL2526951.1"/>
    </source>
</evidence>
<evidence type="ECO:0000256" key="1">
    <source>
        <dbReference type="SAM" id="Coils"/>
    </source>
</evidence>
<feature type="compositionally biased region" description="Acidic residues" evidence="2">
    <location>
        <begin position="18"/>
        <end position="33"/>
    </location>
</feature>
<comment type="caution">
    <text evidence="3">The sequence shown here is derived from an EMBL/GenBank/DDBJ whole genome shotgun (WGS) entry which is preliminary data.</text>
</comment>
<feature type="compositionally biased region" description="Basic and acidic residues" evidence="2">
    <location>
        <begin position="160"/>
        <end position="170"/>
    </location>
</feature>
<evidence type="ECO:0000256" key="2">
    <source>
        <dbReference type="SAM" id="MobiDB-lite"/>
    </source>
</evidence>
<name>A0ABD1UPI9_9LAMI</name>
<proteinExistence type="predicted"/>
<sequence length="327" mass="37209">MPNRVRWNSMPRGPRLQDEDDNDWSENGFETDTEASPSAEDNEGSDGRKRGPNLGTNGRADECGRTPLIVGDNRFITPSASRAVSANLKAYLGGPYPTFSLVPNDTKKLLWERFEQQYSWPKHKDNEVVKAWNTASTDRLRDIFCVARKKANESSGSDNTKSKSGRDNRLTLKSGTITKHTGGSITIAAHKLKLHEKLGKSPTASQLFECVHRRKKGEGNFVDNKSRIVYEKYNLSIDEKYGLDMSTQPKFDIHAWCEATEGLEENASFITLQEEFRSACNKIDDLTRENNELLQKMEDGRREEVKKRIEFEQTILRMLGERNRSDD</sequence>
<feature type="coiled-coil region" evidence="1">
    <location>
        <begin position="276"/>
        <end position="303"/>
    </location>
</feature>
<keyword evidence="4" id="KW-1185">Reference proteome</keyword>
<dbReference type="Pfam" id="PF03004">
    <property type="entry name" value="Transposase_24"/>
    <property type="match status" value="1"/>
</dbReference>
<dbReference type="AlphaFoldDB" id="A0ABD1UPI9"/>